<keyword evidence="3" id="KW-0539">Nucleus</keyword>
<dbReference type="InterPro" id="IPR007219">
    <property type="entry name" value="XnlR_reg_dom"/>
</dbReference>
<feature type="compositionally biased region" description="Basic and acidic residues" evidence="4">
    <location>
        <begin position="146"/>
        <end position="158"/>
    </location>
</feature>
<reference evidence="6" key="1">
    <citation type="submission" date="2022-10" db="EMBL/GenBank/DDBJ databases">
        <title>Culturing micro-colonial fungi from biological soil crusts in the Mojave desert and describing Neophaeococcomyces mojavensis, and introducing the new genera and species Taxawa tesnikishii.</title>
        <authorList>
            <person name="Kurbessoian T."/>
            <person name="Stajich J.E."/>
        </authorList>
    </citation>
    <scope>NUCLEOTIDE SEQUENCE</scope>
    <source>
        <strain evidence="6">TK_41</strain>
    </source>
</reference>
<dbReference type="CDD" id="cd12148">
    <property type="entry name" value="fungal_TF_MHR"/>
    <property type="match status" value="1"/>
</dbReference>
<gene>
    <name evidence="6" type="ORF">H2200_009536</name>
</gene>
<dbReference type="GO" id="GO:0000978">
    <property type="term" value="F:RNA polymerase II cis-regulatory region sequence-specific DNA binding"/>
    <property type="evidence" value="ECO:0007669"/>
    <property type="project" value="TreeGrafter"/>
</dbReference>
<dbReference type="GO" id="GO:0000981">
    <property type="term" value="F:DNA-binding transcription factor activity, RNA polymerase II-specific"/>
    <property type="evidence" value="ECO:0007669"/>
    <property type="project" value="TreeGrafter"/>
</dbReference>
<keyword evidence="7" id="KW-1185">Reference proteome</keyword>
<feature type="domain" description="Xylanolytic transcriptional activator regulatory" evidence="5">
    <location>
        <begin position="25"/>
        <end position="85"/>
    </location>
</feature>
<protein>
    <recommendedName>
        <fullName evidence="5">Xylanolytic transcriptional activator regulatory domain-containing protein</fullName>
    </recommendedName>
</protein>
<proteinExistence type="predicted"/>
<sequence>MASRLCEQLHFYRCRPYLSLDNLVDLNMDTIRIFVLAAFYMLCACNRNMGYMYLDLAARAAHTLGLHHVGFEGILNEEEKATRAFVFSASLILGLILFTDENAARDVRRSLTNAIEVMRKISGRSRQAEHYLFILRDMQTDIERFQERQATSRRESSHRPVKRLMQQSAAQGSSPFVDGSDLLLARSSSGSTGASGSGGMTAFPFSSTMFSDAENGASTWNFPHIQFWDDLSAFGTG</sequence>
<dbReference type="PANTHER" id="PTHR47424:SF9">
    <property type="entry name" value="TAH-2"/>
    <property type="match status" value="1"/>
</dbReference>
<keyword evidence="2" id="KW-0804">Transcription</keyword>
<evidence type="ECO:0000256" key="3">
    <source>
        <dbReference type="ARBA" id="ARBA00023242"/>
    </source>
</evidence>
<dbReference type="EMBL" id="JAPDRK010000015">
    <property type="protein sequence ID" value="KAJ9605687.1"/>
    <property type="molecule type" value="Genomic_DNA"/>
</dbReference>
<dbReference type="AlphaFoldDB" id="A0AA38X2X8"/>
<comment type="caution">
    <text evidence="6">The sequence shown here is derived from an EMBL/GenBank/DDBJ whole genome shotgun (WGS) entry which is preliminary data.</text>
</comment>
<feature type="compositionally biased region" description="Polar residues" evidence="4">
    <location>
        <begin position="165"/>
        <end position="174"/>
    </location>
</feature>
<evidence type="ECO:0000313" key="6">
    <source>
        <dbReference type="EMBL" id="KAJ9605687.1"/>
    </source>
</evidence>
<dbReference type="GO" id="GO:0005634">
    <property type="term" value="C:nucleus"/>
    <property type="evidence" value="ECO:0007669"/>
    <property type="project" value="TreeGrafter"/>
</dbReference>
<dbReference type="GO" id="GO:0000435">
    <property type="term" value="P:positive regulation of transcription from RNA polymerase II promoter by galactose"/>
    <property type="evidence" value="ECO:0007669"/>
    <property type="project" value="TreeGrafter"/>
</dbReference>
<evidence type="ECO:0000256" key="1">
    <source>
        <dbReference type="ARBA" id="ARBA00023015"/>
    </source>
</evidence>
<evidence type="ECO:0000256" key="2">
    <source>
        <dbReference type="ARBA" id="ARBA00023163"/>
    </source>
</evidence>
<name>A0AA38X2X8_9EURO</name>
<evidence type="ECO:0000259" key="5">
    <source>
        <dbReference type="Pfam" id="PF04082"/>
    </source>
</evidence>
<dbReference type="InterPro" id="IPR051127">
    <property type="entry name" value="Fungal_SecMet_Regulators"/>
</dbReference>
<organism evidence="6 7">
    <name type="scientific">Cladophialophora chaetospira</name>
    <dbReference type="NCBI Taxonomy" id="386627"/>
    <lineage>
        <taxon>Eukaryota</taxon>
        <taxon>Fungi</taxon>
        <taxon>Dikarya</taxon>
        <taxon>Ascomycota</taxon>
        <taxon>Pezizomycotina</taxon>
        <taxon>Eurotiomycetes</taxon>
        <taxon>Chaetothyriomycetidae</taxon>
        <taxon>Chaetothyriales</taxon>
        <taxon>Herpotrichiellaceae</taxon>
        <taxon>Cladophialophora</taxon>
    </lineage>
</organism>
<dbReference type="PANTHER" id="PTHR47424">
    <property type="entry name" value="REGULATORY PROTEIN GAL4"/>
    <property type="match status" value="1"/>
</dbReference>
<evidence type="ECO:0000256" key="4">
    <source>
        <dbReference type="SAM" id="MobiDB-lite"/>
    </source>
</evidence>
<dbReference type="Pfam" id="PF04082">
    <property type="entry name" value="Fungal_trans"/>
    <property type="match status" value="1"/>
</dbReference>
<dbReference type="Proteomes" id="UP001172673">
    <property type="component" value="Unassembled WGS sequence"/>
</dbReference>
<keyword evidence="1" id="KW-0805">Transcription regulation</keyword>
<accession>A0AA38X2X8</accession>
<feature type="region of interest" description="Disordered" evidence="4">
    <location>
        <begin position="146"/>
        <end position="175"/>
    </location>
</feature>
<evidence type="ECO:0000313" key="7">
    <source>
        <dbReference type="Proteomes" id="UP001172673"/>
    </source>
</evidence>